<name>A0A427A721_ENSVE</name>
<dbReference type="Proteomes" id="UP000287651">
    <property type="component" value="Unassembled WGS sequence"/>
</dbReference>
<proteinExistence type="predicted"/>
<dbReference type="PANTHER" id="PTHR33130">
    <property type="entry name" value="PUTATIVE (DUF1639)-RELATED"/>
    <property type="match status" value="1"/>
</dbReference>
<protein>
    <submittedName>
        <fullName evidence="1">Uncharacterized protein</fullName>
    </submittedName>
</protein>
<gene>
    <name evidence="1" type="ORF">B296_00009423</name>
</gene>
<dbReference type="InterPro" id="IPR012438">
    <property type="entry name" value="DUF1639"/>
</dbReference>
<dbReference type="AlphaFoldDB" id="A0A427A721"/>
<accession>A0A427A721</accession>
<evidence type="ECO:0000313" key="1">
    <source>
        <dbReference type="EMBL" id="RRT71948.1"/>
    </source>
</evidence>
<organism evidence="1 2">
    <name type="scientific">Ensete ventricosum</name>
    <name type="common">Abyssinian banana</name>
    <name type="synonym">Musa ensete</name>
    <dbReference type="NCBI Taxonomy" id="4639"/>
    <lineage>
        <taxon>Eukaryota</taxon>
        <taxon>Viridiplantae</taxon>
        <taxon>Streptophyta</taxon>
        <taxon>Embryophyta</taxon>
        <taxon>Tracheophyta</taxon>
        <taxon>Spermatophyta</taxon>
        <taxon>Magnoliopsida</taxon>
        <taxon>Liliopsida</taxon>
        <taxon>Zingiberales</taxon>
        <taxon>Musaceae</taxon>
        <taxon>Ensete</taxon>
    </lineage>
</organism>
<comment type="caution">
    <text evidence="1">The sequence shown here is derived from an EMBL/GenBank/DDBJ whole genome shotgun (WGS) entry which is preliminary data.</text>
</comment>
<reference evidence="1 2" key="1">
    <citation type="journal article" date="2014" name="Agronomy (Basel)">
        <title>A Draft Genome Sequence for Ensete ventricosum, the Drought-Tolerant Tree Against Hunger.</title>
        <authorList>
            <person name="Harrison J."/>
            <person name="Moore K.A."/>
            <person name="Paszkiewicz K."/>
            <person name="Jones T."/>
            <person name="Grant M."/>
            <person name="Ambacheew D."/>
            <person name="Muzemil S."/>
            <person name="Studholme D.J."/>
        </authorList>
    </citation>
    <scope>NUCLEOTIDE SEQUENCE [LARGE SCALE GENOMIC DNA]</scope>
</reference>
<dbReference type="Pfam" id="PF07797">
    <property type="entry name" value="DUF1639"/>
    <property type="match status" value="1"/>
</dbReference>
<dbReference type="EMBL" id="AMZH03003557">
    <property type="protein sequence ID" value="RRT71948.1"/>
    <property type="molecule type" value="Genomic_DNA"/>
</dbReference>
<evidence type="ECO:0000313" key="2">
    <source>
        <dbReference type="Proteomes" id="UP000287651"/>
    </source>
</evidence>
<sequence>MSFFTPLRSTPLRLPLLYFSAVFVPSAAAVTVTALRPPPFSPSFAGRKISFRHLLGDRWASSSMAAAEDPPHGDLEPSLRHRLPLPRWGDRKATRRAAVDRNGGDRTTAAGRLACREAPSAEGGGEDGGLEELRAKLMGHLREAVDRMNTAAPEAVMEAAQEVARPWNLRARRAPNGNGHGGCARAGAPSVAEAAAADEQGKKRNIGLTVSLTAEEIEEDIYAVTGSRPRRRPKKRPKVVQRLLDLSSGRAALEADAAMEDDAETAAPSSSSKRLALKNSIQTNFGDDYIFQIAAKYHPHPP</sequence>
<dbReference type="PANTHER" id="PTHR33130:SF2">
    <property type="entry name" value="OS11G0562266 PROTEIN"/>
    <property type="match status" value="1"/>
</dbReference>